<comment type="cofactor">
    <cofactor evidence="3">
        <name>Cu cation</name>
        <dbReference type="ChEBI" id="CHEBI:23378"/>
    </cofactor>
    <text evidence="3">Binds 1 copper ion per subunit.</text>
</comment>
<comment type="function">
    <text evidence="3">Destroys radicals which are normally produced within the cells and which are toxic to biological systems.</text>
</comment>
<comment type="cofactor">
    <cofactor evidence="3">
        <name>Zn(2+)</name>
        <dbReference type="ChEBI" id="CHEBI:29105"/>
    </cofactor>
    <text evidence="3">Binds 1 zinc ion per subunit.</text>
</comment>
<feature type="domain" description="Superoxide dismutase copper/zinc binding" evidence="5">
    <location>
        <begin position="47"/>
        <end position="181"/>
    </location>
</feature>
<dbReference type="InterPro" id="IPR018152">
    <property type="entry name" value="SOD_Cu/Zn_BS"/>
</dbReference>
<dbReference type="PANTHER" id="PTHR10003">
    <property type="entry name" value="SUPEROXIDE DISMUTASE CU-ZN -RELATED"/>
    <property type="match status" value="1"/>
</dbReference>
<dbReference type="Proteomes" id="UP000054123">
    <property type="component" value="Unassembled WGS sequence"/>
</dbReference>
<feature type="signal peptide" evidence="4">
    <location>
        <begin position="1"/>
        <end position="23"/>
    </location>
</feature>
<dbReference type="SUPFAM" id="SSF49329">
    <property type="entry name" value="Cu,Zn superoxide dismutase-like"/>
    <property type="match status" value="1"/>
</dbReference>
<dbReference type="CDD" id="cd00305">
    <property type="entry name" value="Cu-Zn_Superoxide_Dismutase"/>
    <property type="match status" value="1"/>
</dbReference>
<organism evidence="6 7">
    <name type="scientific">Mannheimia granulomatis</name>
    <dbReference type="NCBI Taxonomy" id="85402"/>
    <lineage>
        <taxon>Bacteria</taxon>
        <taxon>Pseudomonadati</taxon>
        <taxon>Pseudomonadota</taxon>
        <taxon>Gammaproteobacteria</taxon>
        <taxon>Pasteurellales</taxon>
        <taxon>Pasteurellaceae</taxon>
        <taxon>Mannheimia</taxon>
    </lineage>
</organism>
<dbReference type="InterPro" id="IPR001424">
    <property type="entry name" value="SOD_Cu_Zn_dom"/>
</dbReference>
<evidence type="ECO:0000256" key="3">
    <source>
        <dbReference type="RuleBase" id="RU000393"/>
    </source>
</evidence>
<dbReference type="RefSeq" id="WP_042801301.1">
    <property type="nucleotide sequence ID" value="NZ_AVSP01000004.1"/>
</dbReference>
<dbReference type="NCBIfam" id="NF007628">
    <property type="entry name" value="PRK10290.1"/>
    <property type="match status" value="1"/>
</dbReference>
<keyword evidence="3" id="KW-0479">Metal-binding</keyword>
<reference evidence="6 7" key="1">
    <citation type="journal article" date="2014" name="Genome Announc.">
        <title>Genome Sequence of a Presumptive Mannheimia haemolytica Strain with an A1/A6-Cross-Reactive Serotype from a White-Tailed Deer (Odocoileus virginianus).</title>
        <authorList>
            <person name="Lawrence P.K."/>
            <person name="Bey R.F."/>
            <person name="Wiener B."/>
            <person name="Kittichotirat W."/>
            <person name="Bumgarner R.E."/>
        </authorList>
    </citation>
    <scope>NUCLEOTIDE SEQUENCE [LARGE SCALE GENOMIC DNA]</scope>
    <source>
        <strain evidence="6 7">PKL10</strain>
    </source>
</reference>
<name>A0A011NFB2_9PAST</name>
<gene>
    <name evidence="6" type="ORF">AK33_01360</name>
</gene>
<dbReference type="PATRIC" id="fig|1450449.3.peg.225"/>
<dbReference type="PROSITE" id="PS00087">
    <property type="entry name" value="SOD_CU_ZN_1"/>
    <property type="match status" value="1"/>
</dbReference>
<accession>A0A011NFB2</accession>
<keyword evidence="4" id="KW-0732">Signal</keyword>
<dbReference type="InterPro" id="IPR024134">
    <property type="entry name" value="SOD_Cu/Zn_/chaperone"/>
</dbReference>
<dbReference type="GO" id="GO:0005507">
    <property type="term" value="F:copper ion binding"/>
    <property type="evidence" value="ECO:0007669"/>
    <property type="project" value="InterPro"/>
</dbReference>
<comment type="caution">
    <text evidence="6">The sequence shown here is derived from an EMBL/GenBank/DDBJ whole genome shotgun (WGS) entry which is preliminary data.</text>
</comment>
<dbReference type="AlphaFoldDB" id="A0A011NFB2"/>
<evidence type="ECO:0000313" key="6">
    <source>
        <dbReference type="EMBL" id="EXI63080.1"/>
    </source>
</evidence>
<dbReference type="PROSITE" id="PS00332">
    <property type="entry name" value="SOD_CU_ZN_2"/>
    <property type="match status" value="1"/>
</dbReference>
<evidence type="ECO:0000256" key="4">
    <source>
        <dbReference type="SAM" id="SignalP"/>
    </source>
</evidence>
<evidence type="ECO:0000313" key="7">
    <source>
        <dbReference type="Proteomes" id="UP000054123"/>
    </source>
</evidence>
<dbReference type="EC" id="1.15.1.1" evidence="3"/>
<keyword evidence="3" id="KW-0862">Zinc</keyword>
<protein>
    <recommendedName>
        <fullName evidence="3">Superoxide dismutase [Cu-Zn]</fullName>
        <ecNumber evidence="3">1.15.1.1</ecNumber>
    </recommendedName>
</protein>
<feature type="chain" id="PRO_5001461253" description="Superoxide dismutase [Cu-Zn]" evidence="4">
    <location>
        <begin position="24"/>
        <end position="182"/>
    </location>
</feature>
<dbReference type="InterPro" id="IPR036423">
    <property type="entry name" value="SOD-like_Cu/Zn_dom_sf"/>
</dbReference>
<keyword evidence="3" id="KW-0560">Oxidoreductase</keyword>
<dbReference type="STRING" id="1122190.GCA_000621105_00247"/>
<keyword evidence="3" id="KW-0186">Copper</keyword>
<dbReference type="Gene3D" id="2.60.40.200">
    <property type="entry name" value="Superoxide dismutase, copper/zinc binding domain"/>
    <property type="match status" value="1"/>
</dbReference>
<comment type="catalytic activity">
    <reaction evidence="3">
        <text>2 superoxide + 2 H(+) = H2O2 + O2</text>
        <dbReference type="Rhea" id="RHEA:20696"/>
        <dbReference type="ChEBI" id="CHEBI:15378"/>
        <dbReference type="ChEBI" id="CHEBI:15379"/>
        <dbReference type="ChEBI" id="CHEBI:16240"/>
        <dbReference type="ChEBI" id="CHEBI:18421"/>
        <dbReference type="EC" id="1.15.1.1"/>
    </reaction>
</comment>
<comment type="subcellular location">
    <subcellularLocation>
        <location evidence="1">Periplasm</location>
    </subcellularLocation>
</comment>
<evidence type="ECO:0000256" key="2">
    <source>
        <dbReference type="ARBA" id="ARBA00010457"/>
    </source>
</evidence>
<comment type="similarity">
    <text evidence="2 3">Belongs to the Cu-Zn superoxide dismutase family.</text>
</comment>
<evidence type="ECO:0000259" key="5">
    <source>
        <dbReference type="Pfam" id="PF00080"/>
    </source>
</evidence>
<proteinExistence type="inferred from homology"/>
<dbReference type="GO" id="GO:0042597">
    <property type="term" value="C:periplasmic space"/>
    <property type="evidence" value="ECO:0007669"/>
    <property type="project" value="UniProtKB-SubCell"/>
</dbReference>
<keyword evidence="7" id="KW-1185">Reference proteome</keyword>
<sequence length="182" mass="19129">MKMKAALSIVLSSLVLSSTSVFATEQPAKIVVNIQQLDVEKGNKDIGTIEITESAYGLVFTPNLTHLSEGLHGFHIHENPSCEAKEKEGKLTAGLAAGGHWSPNKKATHGLPWSDDAHLGDLPALTVLHDGSATNPVLAPRLKKLEEVKGRSLMIHAGGDNHSDHPAPLGGGGARMACGVIK</sequence>
<dbReference type="EMBL" id="JANJ01000001">
    <property type="protein sequence ID" value="EXI63080.1"/>
    <property type="molecule type" value="Genomic_DNA"/>
</dbReference>
<dbReference type="GO" id="GO:0004784">
    <property type="term" value="F:superoxide dismutase activity"/>
    <property type="evidence" value="ECO:0007669"/>
    <property type="project" value="UniProtKB-EC"/>
</dbReference>
<evidence type="ECO:0000256" key="1">
    <source>
        <dbReference type="ARBA" id="ARBA00004418"/>
    </source>
</evidence>
<dbReference type="Pfam" id="PF00080">
    <property type="entry name" value="Sod_Cu"/>
    <property type="match status" value="1"/>
</dbReference>